<dbReference type="InterPro" id="IPR036259">
    <property type="entry name" value="MFS_trans_sf"/>
</dbReference>
<name>W0AH72_9SPHN</name>
<feature type="transmembrane region" description="Helical" evidence="7">
    <location>
        <begin position="70"/>
        <end position="92"/>
    </location>
</feature>
<dbReference type="Gene3D" id="1.20.1250.20">
    <property type="entry name" value="MFS general substrate transporter like domains"/>
    <property type="match status" value="2"/>
</dbReference>
<feature type="transmembrane region" description="Helical" evidence="7">
    <location>
        <begin position="293"/>
        <end position="310"/>
    </location>
</feature>
<dbReference type="eggNOG" id="COG0477">
    <property type="taxonomic scope" value="Bacteria"/>
</dbReference>
<keyword evidence="3" id="KW-1003">Cell membrane</keyword>
<dbReference type="PANTHER" id="PTHR43045:SF2">
    <property type="entry name" value="INNER MEMBRANE METABOLITE TRANSPORT PROTEIN YHJE"/>
    <property type="match status" value="1"/>
</dbReference>
<evidence type="ECO:0000256" key="1">
    <source>
        <dbReference type="ARBA" id="ARBA00004651"/>
    </source>
</evidence>
<dbReference type="PATRIC" id="fig|1123269.5.peg.5573"/>
<evidence type="ECO:0000256" key="2">
    <source>
        <dbReference type="ARBA" id="ARBA00022448"/>
    </source>
</evidence>
<dbReference type="Pfam" id="PF07690">
    <property type="entry name" value="MFS_1"/>
    <property type="match status" value="1"/>
</dbReference>
<keyword evidence="6 7" id="KW-0472">Membrane</keyword>
<feature type="transmembrane region" description="Helical" evidence="7">
    <location>
        <begin position="256"/>
        <end position="281"/>
    </location>
</feature>
<dbReference type="STRING" id="1123269.NX02_28385"/>
<keyword evidence="5 7" id="KW-1133">Transmembrane helix</keyword>
<feature type="transmembrane region" description="Helical" evidence="7">
    <location>
        <begin position="204"/>
        <end position="222"/>
    </location>
</feature>
<dbReference type="InterPro" id="IPR011701">
    <property type="entry name" value="MFS"/>
</dbReference>
<evidence type="ECO:0000313" key="9">
    <source>
        <dbReference type="EMBL" id="AHE57259.1"/>
    </source>
</evidence>
<dbReference type="GO" id="GO:0022857">
    <property type="term" value="F:transmembrane transporter activity"/>
    <property type="evidence" value="ECO:0007669"/>
    <property type="project" value="InterPro"/>
</dbReference>
<feature type="transmembrane region" description="Helical" evidence="7">
    <location>
        <begin position="322"/>
        <end position="338"/>
    </location>
</feature>
<dbReference type="Proteomes" id="UP000018851">
    <property type="component" value="Chromosome"/>
</dbReference>
<dbReference type="HOGENOM" id="CLU_001265_39_5_5"/>
<gene>
    <name evidence="9" type="ORF">NX02_28385</name>
</gene>
<evidence type="ECO:0000256" key="6">
    <source>
        <dbReference type="ARBA" id="ARBA00023136"/>
    </source>
</evidence>
<keyword evidence="4 7" id="KW-0812">Transmembrane</keyword>
<dbReference type="SUPFAM" id="SSF103473">
    <property type="entry name" value="MFS general substrate transporter"/>
    <property type="match status" value="1"/>
</dbReference>
<keyword evidence="2" id="KW-0813">Transport</keyword>
<dbReference type="EMBL" id="CP006644">
    <property type="protein sequence ID" value="AHE57259.1"/>
    <property type="molecule type" value="Genomic_DNA"/>
</dbReference>
<dbReference type="KEGG" id="ssan:NX02_28385"/>
<dbReference type="InterPro" id="IPR005829">
    <property type="entry name" value="Sugar_transporter_CS"/>
</dbReference>
<evidence type="ECO:0000256" key="4">
    <source>
        <dbReference type="ARBA" id="ARBA00022692"/>
    </source>
</evidence>
<evidence type="ECO:0000256" key="5">
    <source>
        <dbReference type="ARBA" id="ARBA00022989"/>
    </source>
</evidence>
<organism evidence="9 10">
    <name type="scientific">Sphingomonas sanxanigenens DSM 19645 = NX02</name>
    <dbReference type="NCBI Taxonomy" id="1123269"/>
    <lineage>
        <taxon>Bacteria</taxon>
        <taxon>Pseudomonadati</taxon>
        <taxon>Pseudomonadota</taxon>
        <taxon>Alphaproteobacteria</taxon>
        <taxon>Sphingomonadales</taxon>
        <taxon>Sphingomonadaceae</taxon>
        <taxon>Sphingomonas</taxon>
    </lineage>
</organism>
<dbReference type="PROSITE" id="PS00216">
    <property type="entry name" value="SUGAR_TRANSPORT_1"/>
    <property type="match status" value="1"/>
</dbReference>
<sequence>MNAQPVAETQPEKDVRSLHADGHKIDPGEIVIGVIIGRTSEFFDFFVYAIASVIVFPKLVFPYVDALTGTLYSFAIFALAFMARPVGTLIFMTVDRLYGRGAKLTTALFLLGGSTAAIAFLPGYETIGHYSALLLALFRMGQGVALGGTWDGLASLLALNAPEDKRGWYAMIPQLGAPLGLIVSSLLFAFFITQLPAADFLDWGWRYPFFVAFAINVVALFARLRIVVTPEYAELFESRELQPAPVGETLRAEGRIVAIGAFAPLASFAMFHMVTVFPLSWVFLFTTESPTRFLVIEAIAAAIGVIAIIVSGQLADRIGRRTLLGATAAAIATFSGFAPQMLDAGESGEIMFMLMGFVLLGLSFGQASGALSSSFSPRHRYTGSALTSDLAWLFGAGFAPLVALLLSSQFGLISSGAYLLSGAAGTLLALWLNRELANRIE</sequence>
<evidence type="ECO:0000259" key="8">
    <source>
        <dbReference type="PROSITE" id="PS50850"/>
    </source>
</evidence>
<keyword evidence="10" id="KW-1185">Reference proteome</keyword>
<dbReference type="RefSeq" id="WP_025295350.1">
    <property type="nucleotide sequence ID" value="NZ_CP006644.1"/>
</dbReference>
<feature type="transmembrane region" description="Helical" evidence="7">
    <location>
        <begin position="383"/>
        <end position="406"/>
    </location>
</feature>
<dbReference type="AlphaFoldDB" id="W0AH72"/>
<evidence type="ECO:0000256" key="7">
    <source>
        <dbReference type="SAM" id="Phobius"/>
    </source>
</evidence>
<feature type="domain" description="Major facilitator superfamily (MFS) profile" evidence="8">
    <location>
        <begin position="30"/>
        <end position="441"/>
    </location>
</feature>
<dbReference type="PROSITE" id="PS50850">
    <property type="entry name" value="MFS"/>
    <property type="match status" value="1"/>
</dbReference>
<feature type="transmembrane region" description="Helical" evidence="7">
    <location>
        <begin position="104"/>
        <end position="124"/>
    </location>
</feature>
<feature type="transmembrane region" description="Helical" evidence="7">
    <location>
        <begin position="412"/>
        <end position="432"/>
    </location>
</feature>
<proteinExistence type="predicted"/>
<feature type="transmembrane region" description="Helical" evidence="7">
    <location>
        <begin position="171"/>
        <end position="192"/>
    </location>
</feature>
<feature type="transmembrane region" description="Helical" evidence="7">
    <location>
        <begin position="45"/>
        <end position="64"/>
    </location>
</feature>
<evidence type="ECO:0000256" key="3">
    <source>
        <dbReference type="ARBA" id="ARBA00022475"/>
    </source>
</evidence>
<dbReference type="OrthoDB" id="9783227at2"/>
<protein>
    <submittedName>
        <fullName evidence="9">Arabinose ABC transporter permease</fullName>
    </submittedName>
</protein>
<dbReference type="PANTHER" id="PTHR43045">
    <property type="entry name" value="SHIKIMATE TRANSPORTER"/>
    <property type="match status" value="1"/>
</dbReference>
<feature type="transmembrane region" description="Helical" evidence="7">
    <location>
        <begin position="136"/>
        <end position="159"/>
    </location>
</feature>
<dbReference type="InterPro" id="IPR020846">
    <property type="entry name" value="MFS_dom"/>
</dbReference>
<reference evidence="9 10" key="1">
    <citation type="submission" date="2013-07" db="EMBL/GenBank/DDBJ databases">
        <title>Completed genome of Sphingomonas sanxanigenens NX02.</title>
        <authorList>
            <person name="Ma T."/>
            <person name="Huang H."/>
            <person name="Wu M."/>
            <person name="Li X."/>
            <person name="Li G."/>
        </authorList>
    </citation>
    <scope>NUCLEOTIDE SEQUENCE [LARGE SCALE GENOMIC DNA]</scope>
    <source>
        <strain evidence="9 10">NX02</strain>
    </source>
</reference>
<accession>W0AH72</accession>
<comment type="subcellular location">
    <subcellularLocation>
        <location evidence="1">Cell membrane</location>
        <topology evidence="1">Multi-pass membrane protein</topology>
    </subcellularLocation>
</comment>
<feature type="transmembrane region" description="Helical" evidence="7">
    <location>
        <begin position="350"/>
        <end position="371"/>
    </location>
</feature>
<evidence type="ECO:0000313" key="10">
    <source>
        <dbReference type="Proteomes" id="UP000018851"/>
    </source>
</evidence>
<dbReference type="GO" id="GO:0005886">
    <property type="term" value="C:plasma membrane"/>
    <property type="evidence" value="ECO:0007669"/>
    <property type="project" value="UniProtKB-SubCell"/>
</dbReference>